<dbReference type="SUPFAM" id="SSF56317">
    <property type="entry name" value="Carbon-nitrogen hydrolase"/>
    <property type="match status" value="1"/>
</dbReference>
<sequence length="254" mass="25890">MRPPLTVAVAQPSCIAHDFGANAAAHAELVRRADARVVVFPEMSLTGYEFDTPAVEPGDPRLAPLVAACAAAGSVALVGAPVAGADGRSHIAVLAVDGAGAAVAYRKQWLGAAETTRFAPGPAPAVVEVDGWRLGLAVCKDTGIPRHAADTAALGIDIYAAGVLDNEPEAGVHDERARRIATGYGVWVAMASFAGSTGEGYDRAAGRSGIWAPDGVRVAAAGPEVGAVARATVDRKNPREKSARDVENRPAAST</sequence>
<dbReference type="PANTHER" id="PTHR43674">
    <property type="entry name" value="NITRILASE C965.09-RELATED"/>
    <property type="match status" value="1"/>
</dbReference>
<keyword evidence="5" id="KW-1185">Reference proteome</keyword>
<organism evidence="4 5">
    <name type="scientific">Polymorphospora lycopeni</name>
    <dbReference type="NCBI Taxonomy" id="3140240"/>
    <lineage>
        <taxon>Bacteria</taxon>
        <taxon>Bacillati</taxon>
        <taxon>Actinomycetota</taxon>
        <taxon>Actinomycetes</taxon>
        <taxon>Micromonosporales</taxon>
        <taxon>Micromonosporaceae</taxon>
        <taxon>Polymorphospora</taxon>
    </lineage>
</organism>
<dbReference type="InterPro" id="IPR036526">
    <property type="entry name" value="C-N_Hydrolase_sf"/>
</dbReference>
<comment type="caution">
    <text evidence="4">The sequence shown here is derived from an EMBL/GenBank/DDBJ whole genome shotgun (WGS) entry which is preliminary data.</text>
</comment>
<dbReference type="Gene3D" id="3.60.110.10">
    <property type="entry name" value="Carbon-nitrogen hydrolase"/>
    <property type="match status" value="1"/>
</dbReference>
<feature type="compositionally biased region" description="Basic and acidic residues" evidence="2">
    <location>
        <begin position="232"/>
        <end position="248"/>
    </location>
</feature>
<dbReference type="PANTHER" id="PTHR43674:SF2">
    <property type="entry name" value="BETA-UREIDOPROPIONASE"/>
    <property type="match status" value="1"/>
</dbReference>
<feature type="domain" description="CN hydrolase" evidence="3">
    <location>
        <begin position="5"/>
        <end position="235"/>
    </location>
</feature>
<evidence type="ECO:0000256" key="1">
    <source>
        <dbReference type="ARBA" id="ARBA00022801"/>
    </source>
</evidence>
<dbReference type="Proteomes" id="UP001582793">
    <property type="component" value="Unassembled WGS sequence"/>
</dbReference>
<feature type="region of interest" description="Disordered" evidence="2">
    <location>
        <begin position="229"/>
        <end position="254"/>
    </location>
</feature>
<name>A0ABV5D1W0_9ACTN</name>
<dbReference type="Pfam" id="PF00795">
    <property type="entry name" value="CN_hydrolase"/>
    <property type="match status" value="1"/>
</dbReference>
<evidence type="ECO:0000313" key="4">
    <source>
        <dbReference type="EMBL" id="MFB6398243.1"/>
    </source>
</evidence>
<evidence type="ECO:0000259" key="3">
    <source>
        <dbReference type="PROSITE" id="PS50263"/>
    </source>
</evidence>
<evidence type="ECO:0000313" key="5">
    <source>
        <dbReference type="Proteomes" id="UP001582793"/>
    </source>
</evidence>
<dbReference type="RefSeq" id="WP_375737069.1">
    <property type="nucleotide sequence ID" value="NZ_JBCGDC010000216.1"/>
</dbReference>
<keyword evidence="1 4" id="KW-0378">Hydrolase</keyword>
<protein>
    <submittedName>
        <fullName evidence="4">Carbon-nitrogen hydrolase family protein</fullName>
    </submittedName>
</protein>
<dbReference type="EMBL" id="JBCGDC010000216">
    <property type="protein sequence ID" value="MFB6398243.1"/>
    <property type="molecule type" value="Genomic_DNA"/>
</dbReference>
<reference evidence="4 5" key="1">
    <citation type="submission" date="2024-04" db="EMBL/GenBank/DDBJ databases">
        <title>Polymorphospora sp. isolated from Baiyangdian Lake in Xiong'an New Area.</title>
        <authorList>
            <person name="Zhang X."/>
            <person name="Liu J."/>
        </authorList>
    </citation>
    <scope>NUCLEOTIDE SEQUENCE [LARGE SCALE GENOMIC DNA]</scope>
    <source>
        <strain evidence="4 5">2-325</strain>
    </source>
</reference>
<gene>
    <name evidence="4" type="ORF">AAFH96_34990</name>
</gene>
<dbReference type="GO" id="GO:0016787">
    <property type="term" value="F:hydrolase activity"/>
    <property type="evidence" value="ECO:0007669"/>
    <property type="project" value="UniProtKB-KW"/>
</dbReference>
<dbReference type="InterPro" id="IPR003010">
    <property type="entry name" value="C-N_Hydrolase"/>
</dbReference>
<accession>A0ABV5D1W0</accession>
<dbReference type="PROSITE" id="PS50263">
    <property type="entry name" value="CN_HYDROLASE"/>
    <property type="match status" value="1"/>
</dbReference>
<dbReference type="CDD" id="cd07197">
    <property type="entry name" value="nitrilase"/>
    <property type="match status" value="1"/>
</dbReference>
<evidence type="ECO:0000256" key="2">
    <source>
        <dbReference type="SAM" id="MobiDB-lite"/>
    </source>
</evidence>
<dbReference type="InterPro" id="IPR050345">
    <property type="entry name" value="Aliph_Amidase/BUP"/>
</dbReference>
<proteinExistence type="predicted"/>